<dbReference type="GO" id="GO:0003677">
    <property type="term" value="F:DNA binding"/>
    <property type="evidence" value="ECO:0007669"/>
    <property type="project" value="UniProtKB-KW"/>
</dbReference>
<name>A0A5C1AR12_9BACT</name>
<keyword evidence="3" id="KW-0804">Transcription</keyword>
<proteinExistence type="predicted"/>
<sequence>MPDKCPILLADDHAVVGEACDGAAAVVQAVALDPDLVILDVSMPGVNGVAAAEQLRREKPARKIVALSVHEDKG</sequence>
<evidence type="ECO:0000259" key="5">
    <source>
        <dbReference type="PROSITE" id="PS50110"/>
    </source>
</evidence>
<dbReference type="KEGG" id="lrs:PX52LOC_07753"/>
<dbReference type="AlphaFoldDB" id="A0A5C1AR12"/>
<evidence type="ECO:0000256" key="2">
    <source>
        <dbReference type="ARBA" id="ARBA00023125"/>
    </source>
</evidence>
<evidence type="ECO:0000256" key="4">
    <source>
        <dbReference type="PROSITE-ProRule" id="PRU00169"/>
    </source>
</evidence>
<dbReference type="PANTHER" id="PTHR43214">
    <property type="entry name" value="TWO-COMPONENT RESPONSE REGULATOR"/>
    <property type="match status" value="1"/>
</dbReference>
<dbReference type="InterPro" id="IPR058245">
    <property type="entry name" value="NreC/VraR/RcsB-like_REC"/>
</dbReference>
<reference evidence="7" key="1">
    <citation type="submission" date="2019-08" db="EMBL/GenBank/DDBJ databases">
        <title>Limnoglobus roseus gen. nov., sp. nov., a novel freshwater planctomycete with a giant genome from the family Gemmataceae.</title>
        <authorList>
            <person name="Kulichevskaya I.S."/>
            <person name="Naumoff D.G."/>
            <person name="Miroshnikov K."/>
            <person name="Ivanova A."/>
            <person name="Philippov D.A."/>
            <person name="Hakobyan A."/>
            <person name="Rijpstra I.C."/>
            <person name="Sinninghe Damste J.S."/>
            <person name="Liesack W."/>
            <person name="Dedysh S.N."/>
        </authorList>
    </citation>
    <scope>NUCLEOTIDE SEQUENCE [LARGE SCALE GENOMIC DNA]</scope>
    <source>
        <strain evidence="7">PX52</strain>
    </source>
</reference>
<dbReference type="GO" id="GO:0000160">
    <property type="term" value="P:phosphorelay signal transduction system"/>
    <property type="evidence" value="ECO:0007669"/>
    <property type="project" value="InterPro"/>
</dbReference>
<dbReference type="Proteomes" id="UP000324974">
    <property type="component" value="Chromosome"/>
</dbReference>
<dbReference type="SUPFAM" id="SSF52172">
    <property type="entry name" value="CheY-like"/>
    <property type="match status" value="1"/>
</dbReference>
<dbReference type="Gene3D" id="3.40.50.2300">
    <property type="match status" value="1"/>
</dbReference>
<evidence type="ECO:0000313" key="6">
    <source>
        <dbReference type="EMBL" id="QEL20647.1"/>
    </source>
</evidence>
<dbReference type="RefSeq" id="WP_246173586.1">
    <property type="nucleotide sequence ID" value="NZ_CP042425.1"/>
</dbReference>
<dbReference type="CDD" id="cd17535">
    <property type="entry name" value="REC_NarL-like"/>
    <property type="match status" value="1"/>
</dbReference>
<keyword evidence="7" id="KW-1185">Reference proteome</keyword>
<dbReference type="Pfam" id="PF00072">
    <property type="entry name" value="Response_reg"/>
    <property type="match status" value="1"/>
</dbReference>
<dbReference type="EMBL" id="CP042425">
    <property type="protein sequence ID" value="QEL20647.1"/>
    <property type="molecule type" value="Genomic_DNA"/>
</dbReference>
<dbReference type="InterPro" id="IPR001789">
    <property type="entry name" value="Sig_transdc_resp-reg_receiver"/>
</dbReference>
<feature type="modified residue" description="4-aspartylphosphate" evidence="4">
    <location>
        <position position="40"/>
    </location>
</feature>
<dbReference type="InterPro" id="IPR011006">
    <property type="entry name" value="CheY-like_superfamily"/>
</dbReference>
<keyword evidence="4" id="KW-0597">Phosphoprotein</keyword>
<keyword evidence="2 6" id="KW-0238">DNA-binding</keyword>
<evidence type="ECO:0000313" key="7">
    <source>
        <dbReference type="Proteomes" id="UP000324974"/>
    </source>
</evidence>
<dbReference type="InterPro" id="IPR039420">
    <property type="entry name" value="WalR-like"/>
</dbReference>
<keyword evidence="1" id="KW-0805">Transcription regulation</keyword>
<organism evidence="6 7">
    <name type="scientific">Limnoglobus roseus</name>
    <dbReference type="NCBI Taxonomy" id="2598579"/>
    <lineage>
        <taxon>Bacteria</taxon>
        <taxon>Pseudomonadati</taxon>
        <taxon>Planctomycetota</taxon>
        <taxon>Planctomycetia</taxon>
        <taxon>Gemmatales</taxon>
        <taxon>Gemmataceae</taxon>
        <taxon>Limnoglobus</taxon>
    </lineage>
</organism>
<feature type="domain" description="Response regulatory" evidence="5">
    <location>
        <begin position="1"/>
        <end position="74"/>
    </location>
</feature>
<evidence type="ECO:0000256" key="1">
    <source>
        <dbReference type="ARBA" id="ARBA00023015"/>
    </source>
</evidence>
<gene>
    <name evidence="6" type="ORF">PX52LOC_07753</name>
</gene>
<accession>A0A5C1AR12</accession>
<dbReference type="PANTHER" id="PTHR43214:SF41">
    <property type="entry name" value="NITRATE_NITRITE RESPONSE REGULATOR PROTEIN NARP"/>
    <property type="match status" value="1"/>
</dbReference>
<dbReference type="PROSITE" id="PS50110">
    <property type="entry name" value="RESPONSE_REGULATORY"/>
    <property type="match status" value="1"/>
</dbReference>
<protein>
    <submittedName>
        <fullName evidence="6">DNA-binding response regulator</fullName>
    </submittedName>
</protein>
<evidence type="ECO:0000256" key="3">
    <source>
        <dbReference type="ARBA" id="ARBA00023163"/>
    </source>
</evidence>